<feature type="region of interest" description="Disordered" evidence="1">
    <location>
        <begin position="82"/>
        <end position="104"/>
    </location>
</feature>
<dbReference type="EMBL" id="OW240916">
    <property type="protein sequence ID" value="CAH2291544.1"/>
    <property type="molecule type" value="Genomic_DNA"/>
</dbReference>
<gene>
    <name evidence="2" type="ORF">PECUL_23A012440</name>
</gene>
<evidence type="ECO:0000313" key="2">
    <source>
        <dbReference type="EMBL" id="CAH2291544.1"/>
    </source>
</evidence>
<evidence type="ECO:0000256" key="1">
    <source>
        <dbReference type="SAM" id="MobiDB-lite"/>
    </source>
</evidence>
<protein>
    <submittedName>
        <fullName evidence="2">Uncharacterized protein</fullName>
    </submittedName>
</protein>
<dbReference type="AlphaFoldDB" id="A0AAD1W7L1"/>
<reference evidence="2" key="1">
    <citation type="submission" date="2022-03" db="EMBL/GenBank/DDBJ databases">
        <authorList>
            <person name="Alioto T."/>
            <person name="Alioto T."/>
            <person name="Gomez Garrido J."/>
        </authorList>
    </citation>
    <scope>NUCLEOTIDE SEQUENCE</scope>
</reference>
<organism evidence="2 3">
    <name type="scientific">Pelobates cultripes</name>
    <name type="common">Western spadefoot toad</name>
    <dbReference type="NCBI Taxonomy" id="61616"/>
    <lineage>
        <taxon>Eukaryota</taxon>
        <taxon>Metazoa</taxon>
        <taxon>Chordata</taxon>
        <taxon>Craniata</taxon>
        <taxon>Vertebrata</taxon>
        <taxon>Euteleostomi</taxon>
        <taxon>Amphibia</taxon>
        <taxon>Batrachia</taxon>
        <taxon>Anura</taxon>
        <taxon>Pelobatoidea</taxon>
        <taxon>Pelobatidae</taxon>
        <taxon>Pelobates</taxon>
    </lineage>
</organism>
<proteinExistence type="predicted"/>
<evidence type="ECO:0000313" key="3">
    <source>
        <dbReference type="Proteomes" id="UP001295444"/>
    </source>
</evidence>
<keyword evidence="3" id="KW-1185">Reference proteome</keyword>
<dbReference type="Proteomes" id="UP001295444">
    <property type="component" value="Chromosome 05"/>
</dbReference>
<accession>A0AAD1W7L1</accession>
<name>A0AAD1W7L1_PELCU</name>
<sequence length="104" mass="10886">MHGVHGSDSQQSRYSLCMVSMDLTPSRAGTVYEWLPGAPLRMWISPVLGSPPVSASPETFLKGAAHDSLPCSRGSYCPPCLAGPAPGSDVTNQPQARVLNPPPG</sequence>